<feature type="domain" description="TPX2 C-terminal" evidence="13">
    <location>
        <begin position="308"/>
        <end position="352"/>
    </location>
</feature>
<keyword evidence="7" id="KW-0493">Microtubule</keyword>
<proteinExistence type="inferred from homology"/>
<evidence type="ECO:0000313" key="17">
    <source>
        <dbReference type="RefSeq" id="XP_023577697.1"/>
    </source>
</evidence>
<evidence type="ECO:0000313" key="16">
    <source>
        <dbReference type="Proteomes" id="UP000515203"/>
    </source>
</evidence>
<keyword evidence="9" id="KW-0206">Cytoskeleton</keyword>
<keyword evidence="5" id="KW-0597">Phosphoprotein</keyword>
<dbReference type="Proteomes" id="UP000515203">
    <property type="component" value="Unplaced"/>
</dbReference>
<feature type="domain" description="Aurora-A binding" evidence="14">
    <location>
        <begin position="1"/>
        <end position="65"/>
    </location>
</feature>
<organism evidence="16 17">
    <name type="scientific">Octodon degus</name>
    <name type="common">Degu</name>
    <name type="synonym">Sciurus degus</name>
    <dbReference type="NCBI Taxonomy" id="10160"/>
    <lineage>
        <taxon>Eukaryota</taxon>
        <taxon>Metazoa</taxon>
        <taxon>Chordata</taxon>
        <taxon>Craniata</taxon>
        <taxon>Vertebrata</taxon>
        <taxon>Euteleostomi</taxon>
        <taxon>Mammalia</taxon>
        <taxon>Eutheria</taxon>
        <taxon>Euarchontoglires</taxon>
        <taxon>Glires</taxon>
        <taxon>Rodentia</taxon>
        <taxon>Hystricomorpha</taxon>
        <taxon>Octodontidae</taxon>
        <taxon>Octodon</taxon>
    </lineage>
</organism>
<dbReference type="Pfam" id="PF12214">
    <property type="entry name" value="TPX2_importin"/>
    <property type="match status" value="1"/>
</dbReference>
<dbReference type="Pfam" id="PF06886">
    <property type="entry name" value="TPX2"/>
    <property type="match status" value="2"/>
</dbReference>
<reference evidence="17" key="1">
    <citation type="submission" date="2025-08" db="UniProtKB">
        <authorList>
            <consortium name="RefSeq"/>
        </authorList>
    </citation>
    <scope>IDENTIFICATION</scope>
</reference>
<dbReference type="InterPro" id="IPR015128">
    <property type="entry name" value="Aurora-A-bd"/>
</dbReference>
<evidence type="ECO:0000256" key="3">
    <source>
        <dbReference type="ARBA" id="ARBA00005885"/>
    </source>
</evidence>
<evidence type="ECO:0000256" key="8">
    <source>
        <dbReference type="ARBA" id="ARBA00022776"/>
    </source>
</evidence>
<feature type="domain" description="TPX2 central" evidence="15">
    <location>
        <begin position="154"/>
        <end position="247"/>
    </location>
</feature>
<dbReference type="GO" id="GO:0005634">
    <property type="term" value="C:nucleus"/>
    <property type="evidence" value="ECO:0007669"/>
    <property type="project" value="UniProtKB-SubCell"/>
</dbReference>
<sequence>MSHIKNSYSFDAPSYFINFASLDYEEDAENIDAWFEEKANMFLGKNGSGEMVPSKTPLRKANLQQASHIPLQPVQNIYYKEAENINLMEHSNSSDACCTLKVEGVKSRDTPAQPQRISLRVLAQKDLKRKEKHPVPKKAKRCATSVISEVPPYKKMKVCTFKAPAVDPRIEGGPVLLKRPPVKPPTQPLGIDSDIEKIIQEQGSEKKSEDEHFEFQARPCLPEASGGAVDIPEKKVLPLTVPKAPGFARRKRRKRRNRIHLPTKADEEEDEAAVMRARSVPHYGVPFKPRIPEARTVEIHPFSFDCRDKERQLQKEQKIRELQKGEVPKFKARPIPHFDCINLPEKKIKNVTQVEPFDLETDKIGAKRAQAWKLQLEEELRQQKAAACFKARPNTVTSQEPFVPKKEKKSVSVQEPFQLATEKRAKERQEWEKRMAELEAQRAQRLEEARKQEEEQKKEELARLRKELVMGQHKH</sequence>
<dbReference type="GO" id="GO:0060236">
    <property type="term" value="P:regulation of mitotic spindle organization"/>
    <property type="evidence" value="ECO:0007669"/>
    <property type="project" value="InterPro"/>
</dbReference>
<evidence type="ECO:0000256" key="5">
    <source>
        <dbReference type="ARBA" id="ARBA00022553"/>
    </source>
</evidence>
<evidence type="ECO:0000256" key="1">
    <source>
        <dbReference type="ARBA" id="ARBA00004123"/>
    </source>
</evidence>
<keyword evidence="11" id="KW-0131">Cell cycle</keyword>
<evidence type="ECO:0000256" key="6">
    <source>
        <dbReference type="ARBA" id="ARBA00022618"/>
    </source>
</evidence>
<dbReference type="GeneID" id="101592834"/>
<comment type="similarity">
    <text evidence="3">Belongs to the TPX2 family.</text>
</comment>
<dbReference type="PANTHER" id="PTHR14326:SF44">
    <property type="entry name" value="TARGETING PROTEIN FOR XKLP2"/>
    <property type="match status" value="1"/>
</dbReference>
<evidence type="ECO:0000256" key="7">
    <source>
        <dbReference type="ARBA" id="ARBA00022701"/>
    </source>
</evidence>
<evidence type="ECO:0000256" key="9">
    <source>
        <dbReference type="ARBA" id="ARBA00023212"/>
    </source>
</evidence>
<comment type="subcellular location">
    <subcellularLocation>
        <location evidence="2">Cytoplasm</location>
        <location evidence="2">Cytoskeleton</location>
        <location evidence="2">Spindle pole</location>
    </subcellularLocation>
    <subcellularLocation>
        <location evidence="1">Nucleus</location>
    </subcellularLocation>
</comment>
<dbReference type="InterPro" id="IPR027329">
    <property type="entry name" value="TPX2_C"/>
</dbReference>
<dbReference type="GO" id="GO:0005874">
    <property type="term" value="C:microtubule"/>
    <property type="evidence" value="ECO:0007669"/>
    <property type="project" value="UniProtKB-KW"/>
</dbReference>
<dbReference type="AlphaFoldDB" id="A0A6P6EZX3"/>
<evidence type="ECO:0000259" key="14">
    <source>
        <dbReference type="Pfam" id="PF09041"/>
    </source>
</evidence>
<dbReference type="InParanoid" id="A0A6P6EZX3"/>
<evidence type="ECO:0000256" key="4">
    <source>
        <dbReference type="ARBA" id="ARBA00022490"/>
    </source>
</evidence>
<dbReference type="Pfam" id="PF09041">
    <property type="entry name" value="Aurora-A_bind"/>
    <property type="match status" value="1"/>
</dbReference>
<feature type="domain" description="TPX2 C-terminal" evidence="13">
    <location>
        <begin position="417"/>
        <end position="469"/>
    </location>
</feature>
<feature type="coiled-coil region" evidence="12">
    <location>
        <begin position="421"/>
        <end position="467"/>
    </location>
</feature>
<evidence type="ECO:0000256" key="10">
    <source>
        <dbReference type="ARBA" id="ARBA00023242"/>
    </source>
</evidence>
<keyword evidence="12" id="KW-0175">Coiled coil</keyword>
<keyword evidence="4" id="KW-0963">Cytoplasm</keyword>
<keyword evidence="6" id="KW-0132">Cell division</keyword>
<evidence type="ECO:0000256" key="11">
    <source>
        <dbReference type="ARBA" id="ARBA00023306"/>
    </source>
</evidence>
<keyword evidence="10" id="KW-0539">Nucleus</keyword>
<dbReference type="PANTHER" id="PTHR14326">
    <property type="entry name" value="TARGETING PROTEIN FOR XKLP2"/>
    <property type="match status" value="1"/>
</dbReference>
<evidence type="ECO:0000256" key="12">
    <source>
        <dbReference type="SAM" id="Coils"/>
    </source>
</evidence>
<keyword evidence="8" id="KW-0498">Mitosis</keyword>
<keyword evidence="16" id="KW-1185">Reference proteome</keyword>
<dbReference type="InterPro" id="IPR009675">
    <property type="entry name" value="TPX2_fam"/>
</dbReference>
<dbReference type="GO" id="GO:0000922">
    <property type="term" value="C:spindle pole"/>
    <property type="evidence" value="ECO:0007669"/>
    <property type="project" value="UniProtKB-SubCell"/>
</dbReference>
<accession>A0A6P6EZX3</accession>
<dbReference type="OrthoDB" id="1684416at2759"/>
<dbReference type="RefSeq" id="XP_023577697.1">
    <property type="nucleotide sequence ID" value="XM_023721929.1"/>
</dbReference>
<evidence type="ECO:0000256" key="2">
    <source>
        <dbReference type="ARBA" id="ARBA00004647"/>
    </source>
</evidence>
<name>A0A6P6EZX3_OCTDE</name>
<evidence type="ECO:0000259" key="15">
    <source>
        <dbReference type="Pfam" id="PF12214"/>
    </source>
</evidence>
<gene>
    <name evidence="17" type="primary">LOC101592834</name>
</gene>
<protein>
    <submittedName>
        <fullName evidence="17">Targeting protein for Xklp2-like</fullName>
    </submittedName>
</protein>
<evidence type="ECO:0000259" key="13">
    <source>
        <dbReference type="Pfam" id="PF06886"/>
    </source>
</evidence>
<dbReference type="InterPro" id="IPR027330">
    <property type="entry name" value="TPX2_central_dom"/>
</dbReference>
<dbReference type="GO" id="GO:0051301">
    <property type="term" value="P:cell division"/>
    <property type="evidence" value="ECO:0007669"/>
    <property type="project" value="UniProtKB-KW"/>
</dbReference>